<proteinExistence type="predicted"/>
<feature type="domain" description="Integrase catalytic" evidence="1">
    <location>
        <begin position="1"/>
        <end position="45"/>
    </location>
</feature>
<dbReference type="InterPro" id="IPR001584">
    <property type="entry name" value="Integrase_cat-core"/>
</dbReference>
<protein>
    <recommendedName>
        <fullName evidence="1">Integrase catalytic domain-containing protein</fullName>
    </recommendedName>
</protein>
<dbReference type="EMBL" id="CTRI01000009">
    <property type="protein sequence ID" value="CQR31231.1"/>
    <property type="molecule type" value="Genomic_DNA"/>
</dbReference>
<dbReference type="SUPFAM" id="SSF53098">
    <property type="entry name" value="Ribonuclease H-like"/>
    <property type="match status" value="1"/>
</dbReference>
<evidence type="ECO:0000259" key="1">
    <source>
        <dbReference type="PROSITE" id="PS50994"/>
    </source>
</evidence>
<gene>
    <name evidence="2" type="ORF">THICB1_170014</name>
</gene>
<evidence type="ECO:0000313" key="3">
    <source>
        <dbReference type="Proteomes" id="UP000078599"/>
    </source>
</evidence>
<dbReference type="InterPro" id="IPR036397">
    <property type="entry name" value="RNaseH_sf"/>
</dbReference>
<dbReference type="PANTHER" id="PTHR47515:SF1">
    <property type="entry name" value="BLR2054 PROTEIN"/>
    <property type="match status" value="1"/>
</dbReference>
<name>A0ABP1Z1G8_THIA3</name>
<dbReference type="Proteomes" id="UP000078599">
    <property type="component" value="Unassembled WGS sequence"/>
</dbReference>
<comment type="caution">
    <text evidence="2">The sequence shown here is derived from an EMBL/GenBank/DDBJ whole genome shotgun (WGS) entry which is preliminary data.</text>
</comment>
<dbReference type="InterPro" id="IPR012337">
    <property type="entry name" value="RNaseH-like_sf"/>
</dbReference>
<organism evidence="2 3">
    <name type="scientific">Thiomonas arsenitoxydans (strain DSM 22701 / CIP 110005 / 3As)</name>
    <dbReference type="NCBI Taxonomy" id="426114"/>
    <lineage>
        <taxon>Bacteria</taxon>
        <taxon>Pseudomonadati</taxon>
        <taxon>Pseudomonadota</taxon>
        <taxon>Betaproteobacteria</taxon>
        <taxon>Burkholderiales</taxon>
        <taxon>Thiomonas</taxon>
    </lineage>
</organism>
<reference evidence="2 3" key="1">
    <citation type="submission" date="2015-03" db="EMBL/GenBank/DDBJ databases">
        <authorList>
            <person name="Regsiter A."/>
            <person name="william w."/>
        </authorList>
    </citation>
    <scope>NUCLEOTIDE SEQUENCE [LARGE SCALE GENOMIC DNA]</scope>
    <source>
        <strain evidence="2 3">CB1</strain>
    </source>
</reference>
<evidence type="ECO:0000313" key="2">
    <source>
        <dbReference type="EMBL" id="CQR31231.1"/>
    </source>
</evidence>
<sequence length="64" mass="7405">MLYVTRVLEQVKVERGLPKVIRTDNGPEFAGRTLQTRAAKNGVELRCWRRPKTEPLMRVVPTQN</sequence>
<dbReference type="PANTHER" id="PTHR47515">
    <property type="entry name" value="LOW CALCIUM RESPONSE LOCUS PROTEIN T"/>
    <property type="match status" value="1"/>
</dbReference>
<keyword evidence="3" id="KW-1185">Reference proteome</keyword>
<dbReference type="PROSITE" id="PS50994">
    <property type="entry name" value="INTEGRASE"/>
    <property type="match status" value="1"/>
</dbReference>
<dbReference type="Gene3D" id="3.30.420.10">
    <property type="entry name" value="Ribonuclease H-like superfamily/Ribonuclease H"/>
    <property type="match status" value="1"/>
</dbReference>
<accession>A0ABP1Z1G8</accession>